<reference evidence="3" key="1">
    <citation type="journal article" date="2016" name="Environ. Microbiol.">
        <title>The complete genome of a viable archaeum isolated from 123-million-year-old rock salt.</title>
        <authorList>
            <person name="Jaakkola S.T."/>
            <person name="Pfeiffer F."/>
            <person name="Ravantti J.J."/>
            <person name="Guo Q."/>
            <person name="Liu Y."/>
            <person name="Chen X."/>
            <person name="Ma H."/>
            <person name="Yang C."/>
            <person name="Oksanen H.M."/>
            <person name="Bamford D.H."/>
        </authorList>
    </citation>
    <scope>NUCLEOTIDE SEQUENCE</scope>
    <source>
        <strain evidence="3">JI20-1</strain>
    </source>
</reference>
<evidence type="ECO:0000313" key="2">
    <source>
        <dbReference type="EMBL" id="CQH50451.1"/>
    </source>
</evidence>
<evidence type="ECO:0000259" key="1">
    <source>
        <dbReference type="PROSITE" id="PS00028"/>
    </source>
</evidence>
<dbReference type="AlphaFoldDB" id="A0A0U5GZH3"/>
<keyword evidence="3" id="KW-1185">Reference proteome</keyword>
<sequence length="113" mass="12243">MSAWECAIVGCGSTFGSVEALLAHQVADHDAHECEICGETVPEGFFAIKHGLREHTRAEYVRFYDGDAEAIRERERVLDDVADALDPAVLEDLLSDEPIDVAEATDAAHATTS</sequence>
<dbReference type="Pfam" id="PF24446">
    <property type="entry name" value="DUF7565"/>
    <property type="match status" value="1"/>
</dbReference>
<dbReference type="OrthoDB" id="311125at2157"/>
<dbReference type="PROSITE" id="PS00028">
    <property type="entry name" value="ZINC_FINGER_C2H2_1"/>
    <property type="match status" value="1"/>
</dbReference>
<dbReference type="RefSeq" id="WP_059056105.1">
    <property type="nucleotide sequence ID" value="NZ_CEML01000002.1"/>
</dbReference>
<name>A0A0U5GZH3_9EURY</name>
<dbReference type="InterPro" id="IPR013087">
    <property type="entry name" value="Znf_C2H2_type"/>
</dbReference>
<dbReference type="GeneID" id="91109100"/>
<dbReference type="EMBL" id="LN831302">
    <property type="protein sequence ID" value="CQH50451.1"/>
    <property type="molecule type" value="Genomic_DNA"/>
</dbReference>
<evidence type="ECO:0000313" key="3">
    <source>
        <dbReference type="Proteomes" id="UP000066737"/>
    </source>
</evidence>
<gene>
    <name evidence="2" type="ORF">HHUB_1628</name>
</gene>
<feature type="domain" description="C2H2-type" evidence="1">
    <location>
        <begin position="6"/>
        <end position="29"/>
    </location>
</feature>
<dbReference type="InterPro" id="IPR055987">
    <property type="entry name" value="DUF7565"/>
</dbReference>
<dbReference type="STRING" id="1407499.HHUB_1628"/>
<proteinExistence type="predicted"/>
<organism evidence="2 3">
    <name type="scientific">Halobacterium hubeiense</name>
    <dbReference type="NCBI Taxonomy" id="1407499"/>
    <lineage>
        <taxon>Archaea</taxon>
        <taxon>Methanobacteriati</taxon>
        <taxon>Methanobacteriota</taxon>
        <taxon>Stenosarchaea group</taxon>
        <taxon>Halobacteria</taxon>
        <taxon>Halobacteriales</taxon>
        <taxon>Halobacteriaceae</taxon>
        <taxon>Halobacterium</taxon>
    </lineage>
</organism>
<accession>A0A0U5GZH3</accession>
<dbReference type="KEGG" id="hhb:Hhub_1628"/>
<dbReference type="Proteomes" id="UP000066737">
    <property type="component" value="Chromosome I"/>
</dbReference>
<protein>
    <submittedName>
        <fullName evidence="2">Small CPxCG-related zinc finger protein</fullName>
    </submittedName>
</protein>